<dbReference type="Gene3D" id="6.10.340.10">
    <property type="match status" value="1"/>
</dbReference>
<dbReference type="Pfam" id="PF00672">
    <property type="entry name" value="HAMP"/>
    <property type="match status" value="1"/>
</dbReference>
<dbReference type="InterPro" id="IPR036097">
    <property type="entry name" value="HisK_dim/P_sf"/>
</dbReference>
<keyword evidence="16" id="KW-1185">Reference proteome</keyword>
<proteinExistence type="predicted"/>
<gene>
    <name evidence="15" type="primary">baeS</name>
    <name evidence="15" type="ordered locus">MEALZ_3850</name>
</gene>
<dbReference type="KEGG" id="mah:MEALZ_3850"/>
<evidence type="ECO:0000256" key="1">
    <source>
        <dbReference type="ARBA" id="ARBA00000085"/>
    </source>
</evidence>
<dbReference type="GO" id="GO:0000155">
    <property type="term" value="F:phosphorelay sensor kinase activity"/>
    <property type="evidence" value="ECO:0007669"/>
    <property type="project" value="InterPro"/>
</dbReference>
<feature type="region of interest" description="Disordered" evidence="11">
    <location>
        <begin position="107"/>
        <end position="127"/>
    </location>
</feature>
<dbReference type="PROSITE" id="PS50109">
    <property type="entry name" value="HIS_KIN"/>
    <property type="match status" value="1"/>
</dbReference>
<feature type="domain" description="Histidine kinase" evidence="13">
    <location>
        <begin position="286"/>
        <end position="502"/>
    </location>
</feature>
<dbReference type="GO" id="GO:0005886">
    <property type="term" value="C:plasma membrane"/>
    <property type="evidence" value="ECO:0007669"/>
    <property type="project" value="UniProtKB-ARBA"/>
</dbReference>
<feature type="domain" description="HAMP" evidence="14">
    <location>
        <begin position="226"/>
        <end position="278"/>
    </location>
</feature>
<dbReference type="EMBL" id="FO082060">
    <property type="protein sequence ID" value="CCE25505.1"/>
    <property type="molecule type" value="Genomic_DNA"/>
</dbReference>
<dbReference type="PRINTS" id="PR00344">
    <property type="entry name" value="BCTRLSENSOR"/>
</dbReference>
<keyword evidence="7 15" id="KW-0418">Kinase</keyword>
<dbReference type="CDD" id="cd00082">
    <property type="entry name" value="HisKA"/>
    <property type="match status" value="1"/>
</dbReference>
<evidence type="ECO:0000256" key="12">
    <source>
        <dbReference type="SAM" id="Phobius"/>
    </source>
</evidence>
<protein>
    <recommendedName>
        <fullName evidence="3">histidine kinase</fullName>
        <ecNumber evidence="3">2.7.13.3</ecNumber>
    </recommendedName>
</protein>
<dbReference type="InterPro" id="IPR005467">
    <property type="entry name" value="His_kinase_dom"/>
</dbReference>
<evidence type="ECO:0000313" key="16">
    <source>
        <dbReference type="Proteomes" id="UP000008315"/>
    </source>
</evidence>
<dbReference type="InterPro" id="IPR036890">
    <property type="entry name" value="HATPase_C_sf"/>
</dbReference>
<evidence type="ECO:0000256" key="11">
    <source>
        <dbReference type="SAM" id="MobiDB-lite"/>
    </source>
</evidence>
<reference evidence="16" key="1">
    <citation type="journal article" date="2012" name="J. Bacteriol.">
        <title>Genome sequence of the haloalkaliphilic methanotrophic bacterium Methylomicrobium alcaliphilum 20Z.</title>
        <authorList>
            <person name="Vuilleumier S."/>
            <person name="Khmelenina V.N."/>
            <person name="Bringel F."/>
            <person name="Reshetnikov A.S."/>
            <person name="Lajus A."/>
            <person name="Mangenot S."/>
            <person name="Rouy Z."/>
            <person name="Op den Camp H.J."/>
            <person name="Jetten M.S."/>
            <person name="Dispirito A.A."/>
            <person name="Dunfield P."/>
            <person name="Klotz M.G."/>
            <person name="Semrau J.D."/>
            <person name="Stein L.Y."/>
            <person name="Barbe V."/>
            <person name="Medigue C."/>
            <person name="Trotsenko Y.A."/>
            <person name="Kalyuzhnaya M.G."/>
        </authorList>
    </citation>
    <scope>NUCLEOTIDE SEQUENCE [LARGE SCALE GENOMIC DNA]</scope>
    <source>
        <strain evidence="16">DSM 19304 / NCIMB 14124 / VKM B-2133 / 20Z</strain>
    </source>
</reference>
<dbReference type="Gene3D" id="1.10.287.130">
    <property type="match status" value="1"/>
</dbReference>
<comment type="subcellular location">
    <subcellularLocation>
        <location evidence="2">Membrane</location>
    </subcellularLocation>
</comment>
<dbReference type="Gene3D" id="3.30.565.10">
    <property type="entry name" value="Histidine kinase-like ATPase, C-terminal domain"/>
    <property type="match status" value="1"/>
</dbReference>
<dbReference type="PANTHER" id="PTHR45436:SF5">
    <property type="entry name" value="SENSOR HISTIDINE KINASE TRCS"/>
    <property type="match status" value="1"/>
</dbReference>
<dbReference type="PANTHER" id="PTHR45436">
    <property type="entry name" value="SENSOR HISTIDINE KINASE YKOH"/>
    <property type="match status" value="1"/>
</dbReference>
<keyword evidence="6 12" id="KW-0812">Transmembrane</keyword>
<dbReference type="SMART" id="SM00304">
    <property type="entry name" value="HAMP"/>
    <property type="match status" value="1"/>
</dbReference>
<evidence type="ECO:0000256" key="5">
    <source>
        <dbReference type="ARBA" id="ARBA00022679"/>
    </source>
</evidence>
<evidence type="ECO:0000256" key="4">
    <source>
        <dbReference type="ARBA" id="ARBA00022553"/>
    </source>
</evidence>
<dbReference type="SMART" id="SM00388">
    <property type="entry name" value="HisKA"/>
    <property type="match status" value="1"/>
</dbReference>
<evidence type="ECO:0000256" key="9">
    <source>
        <dbReference type="ARBA" id="ARBA00023012"/>
    </source>
</evidence>
<evidence type="ECO:0000313" key="15">
    <source>
        <dbReference type="EMBL" id="CCE25505.1"/>
    </source>
</evidence>
<evidence type="ECO:0000256" key="7">
    <source>
        <dbReference type="ARBA" id="ARBA00022777"/>
    </source>
</evidence>
<dbReference type="AlphaFoldDB" id="G4SZQ5"/>
<dbReference type="Proteomes" id="UP000008315">
    <property type="component" value="Chromosome"/>
</dbReference>
<evidence type="ECO:0000256" key="6">
    <source>
        <dbReference type="ARBA" id="ARBA00022692"/>
    </source>
</evidence>
<keyword evidence="9" id="KW-0902">Two-component regulatory system</keyword>
<evidence type="ECO:0000256" key="10">
    <source>
        <dbReference type="ARBA" id="ARBA00023136"/>
    </source>
</evidence>
<dbReference type="EC" id="2.7.13.3" evidence="3"/>
<dbReference type="Pfam" id="PF02518">
    <property type="entry name" value="HATPase_c"/>
    <property type="match status" value="1"/>
</dbReference>
<dbReference type="InterPro" id="IPR003661">
    <property type="entry name" value="HisK_dim/P_dom"/>
</dbReference>
<dbReference type="InterPro" id="IPR004358">
    <property type="entry name" value="Sig_transdc_His_kin-like_C"/>
</dbReference>
<dbReference type="FunFam" id="3.30.565.10:FF:000006">
    <property type="entry name" value="Sensor histidine kinase WalK"/>
    <property type="match status" value="1"/>
</dbReference>
<evidence type="ECO:0000259" key="13">
    <source>
        <dbReference type="PROSITE" id="PS50109"/>
    </source>
</evidence>
<accession>G4SZQ5</accession>
<evidence type="ECO:0000256" key="8">
    <source>
        <dbReference type="ARBA" id="ARBA00022989"/>
    </source>
</evidence>
<keyword evidence="10 12" id="KW-0472">Membrane</keyword>
<name>G4SZQ5_META2</name>
<keyword evidence="4" id="KW-0597">Phosphoprotein</keyword>
<dbReference type="InterPro" id="IPR003594">
    <property type="entry name" value="HATPase_dom"/>
</dbReference>
<dbReference type="STRING" id="1091494.MEALZ_3850"/>
<dbReference type="CDD" id="cd06225">
    <property type="entry name" value="HAMP"/>
    <property type="match status" value="1"/>
</dbReference>
<dbReference type="Pfam" id="PF00512">
    <property type="entry name" value="HisKA"/>
    <property type="match status" value="1"/>
</dbReference>
<dbReference type="PATRIC" id="fig|271065.3.peg.3975"/>
<feature type="transmembrane region" description="Helical" evidence="12">
    <location>
        <begin position="205"/>
        <end position="228"/>
    </location>
</feature>
<evidence type="ECO:0000256" key="2">
    <source>
        <dbReference type="ARBA" id="ARBA00004370"/>
    </source>
</evidence>
<dbReference type="SMART" id="SM00387">
    <property type="entry name" value="HATPase_c"/>
    <property type="match status" value="1"/>
</dbReference>
<comment type="catalytic activity">
    <reaction evidence="1">
        <text>ATP + protein L-histidine = ADP + protein N-phospho-L-histidine.</text>
        <dbReference type="EC" id="2.7.13.3"/>
    </reaction>
</comment>
<dbReference type="HOGENOM" id="CLU_000445_89_6_6"/>
<dbReference type="PROSITE" id="PS50885">
    <property type="entry name" value="HAMP"/>
    <property type="match status" value="1"/>
</dbReference>
<keyword evidence="5 15" id="KW-0808">Transferase</keyword>
<dbReference type="InterPro" id="IPR003660">
    <property type="entry name" value="HAMP_dom"/>
</dbReference>
<evidence type="ECO:0000259" key="14">
    <source>
        <dbReference type="PROSITE" id="PS50885"/>
    </source>
</evidence>
<evidence type="ECO:0000256" key="3">
    <source>
        <dbReference type="ARBA" id="ARBA00012438"/>
    </source>
</evidence>
<sequence length="502" mass="56667">MRLFSRLALEQNSIAIKAANMNARSIRVKLFLTFLLTTLLLVSGMYVFMRWSLDRGFNEFIKSRQQERVSALIETLSDYYAQEHDWEKLAANKQLWIQLLWQSDQRRHRPPPSLIEQAQSEPSGYWPPAMPENSMNRRYTPLQLRVMLLRADRTIIYGRADAVEKLEELEPIHYQDGIVGYLGILPGKTPSQPGELRFIEGQAKAFVWIALLMILLSAFLAWLLAYILGRPLKRITTAAKALAIGRYDVRLPVESSDELGDLARDFNELATALERSEQSKRRWVADISHELRTPLAVLHGELEALQDGIRPLTAEAVDSLLGDVMRLNRLTEDLYQLALSDQGALSYRKQTLDPMTVLQEDVTALSPEFDNRQIRLELLNRLTKAVRIHADPDRLSQLFRNLLSNSAKYTDADGCLKIIVMKKSGSLLIEFADSAPGVPEQEIGHLFDRFYRVESSRSRHHGGAGLGLAICANIVHAHNGTITAGKSKLGGLNIRIALPLLS</sequence>
<dbReference type="InterPro" id="IPR050428">
    <property type="entry name" value="TCS_sensor_his_kinase"/>
</dbReference>
<dbReference type="SUPFAM" id="SSF158472">
    <property type="entry name" value="HAMP domain-like"/>
    <property type="match status" value="1"/>
</dbReference>
<dbReference type="SUPFAM" id="SSF47384">
    <property type="entry name" value="Homodimeric domain of signal transducing histidine kinase"/>
    <property type="match status" value="1"/>
</dbReference>
<feature type="transmembrane region" description="Helical" evidence="12">
    <location>
        <begin position="30"/>
        <end position="49"/>
    </location>
</feature>
<keyword evidence="8 12" id="KW-1133">Transmembrane helix</keyword>
<dbReference type="SUPFAM" id="SSF55874">
    <property type="entry name" value="ATPase domain of HSP90 chaperone/DNA topoisomerase II/histidine kinase"/>
    <property type="match status" value="1"/>
</dbReference>
<organism evidence="15 16">
    <name type="scientific">Methylotuvimicrobium alcaliphilum (strain DSM 19304 / NCIMB 14124 / VKM B-2133 / 20Z)</name>
    <name type="common">Methylomicrobium alcaliphilum</name>
    <dbReference type="NCBI Taxonomy" id="1091494"/>
    <lineage>
        <taxon>Bacteria</taxon>
        <taxon>Pseudomonadati</taxon>
        <taxon>Pseudomonadota</taxon>
        <taxon>Gammaproteobacteria</taxon>
        <taxon>Methylococcales</taxon>
        <taxon>Methylococcaceae</taxon>
        <taxon>Methylotuvimicrobium</taxon>
    </lineage>
</organism>